<evidence type="ECO:0000256" key="1">
    <source>
        <dbReference type="ARBA" id="ARBA00009995"/>
    </source>
</evidence>
<keyword evidence="3" id="KW-0328">Glycosyltransferase</keyword>
<organism evidence="5 6">
    <name type="scientific">Stephania japonica</name>
    <dbReference type="NCBI Taxonomy" id="461633"/>
    <lineage>
        <taxon>Eukaryota</taxon>
        <taxon>Viridiplantae</taxon>
        <taxon>Streptophyta</taxon>
        <taxon>Embryophyta</taxon>
        <taxon>Tracheophyta</taxon>
        <taxon>Spermatophyta</taxon>
        <taxon>Magnoliopsida</taxon>
        <taxon>Ranunculales</taxon>
        <taxon>Menispermaceae</taxon>
        <taxon>Menispermoideae</taxon>
        <taxon>Cissampelideae</taxon>
        <taxon>Stephania</taxon>
    </lineage>
</organism>
<gene>
    <name evidence="5" type="ORF">Sjap_026509</name>
</gene>
<dbReference type="CDD" id="cd03784">
    <property type="entry name" value="GT1_Gtf-like"/>
    <property type="match status" value="1"/>
</dbReference>
<dbReference type="PANTHER" id="PTHR11926:SF1402">
    <property type="entry name" value="GLYCOSYLTRANSFERASE"/>
    <property type="match status" value="1"/>
</dbReference>
<keyword evidence="2 3" id="KW-0808">Transferase</keyword>
<dbReference type="Pfam" id="PF00201">
    <property type="entry name" value="UDPGT"/>
    <property type="match status" value="1"/>
</dbReference>
<dbReference type="PANTHER" id="PTHR11926">
    <property type="entry name" value="GLUCOSYL/GLUCURONOSYL TRANSFERASES"/>
    <property type="match status" value="1"/>
</dbReference>
<protein>
    <recommendedName>
        <fullName evidence="4">Glycosyltransferase</fullName>
        <ecNumber evidence="4">2.4.1.-</ecNumber>
    </recommendedName>
</protein>
<accession>A0AAP0HF36</accession>
<evidence type="ECO:0000313" key="5">
    <source>
        <dbReference type="EMBL" id="KAK9086098.1"/>
    </source>
</evidence>
<reference evidence="5 6" key="1">
    <citation type="submission" date="2024-01" db="EMBL/GenBank/DDBJ databases">
        <title>Genome assemblies of Stephania.</title>
        <authorList>
            <person name="Yang L."/>
        </authorList>
    </citation>
    <scope>NUCLEOTIDE SEQUENCE [LARGE SCALE GENOMIC DNA]</scope>
    <source>
        <strain evidence="5">QJT</strain>
        <tissue evidence="5">Leaf</tissue>
    </source>
</reference>
<comment type="caution">
    <text evidence="5">The sequence shown here is derived from an EMBL/GenBank/DDBJ whole genome shotgun (WGS) entry which is preliminary data.</text>
</comment>
<dbReference type="EMBL" id="JBBNAE010000011">
    <property type="protein sequence ID" value="KAK9086098.1"/>
    <property type="molecule type" value="Genomic_DNA"/>
</dbReference>
<dbReference type="PROSITE" id="PS00375">
    <property type="entry name" value="UDPGT"/>
    <property type="match status" value="1"/>
</dbReference>
<dbReference type="InterPro" id="IPR002213">
    <property type="entry name" value="UDP_glucos_trans"/>
</dbReference>
<evidence type="ECO:0000256" key="4">
    <source>
        <dbReference type="RuleBase" id="RU362057"/>
    </source>
</evidence>
<sequence length="446" mass="50547">MVLRNMKPKIILVPYPAQGHVTPMFHLALAFLRHHNDFEPVIVTPEHIHRKIHSLYEPNNGISFVPICDGLEADEPRNFFSINFAMENNMPAHLERIILSFGGRGGVACVVVDVLASWAVDVARRLGVQVAGFWPAMHATFNLIAAIPEMVQQGLITEFGQIQPITIKAEELPWLIGNPTARKFRFSFWVRVMSRCSSLPYLLFNSFDPSEPSLQLHQQMPRFTNIPQVLLLGPLTSLVGMTKNPSFWDEDITCLSWLDKQQPGSVSYVSFGSWFGPDIGDDIIRELALGLKGTKRPFLWVLNNSSKVLNAFNEVDVALGKVVSWSPQREVLRHEAIGCYLTHCGWNSIMEAIEECAKPLLCCPIAGDQFVNCRYVVKVWGIGERMERMRREEVERGVRSVMEGEGVEEMKRRMVELKERVLCSERVSRAKDCLADFAHQISINFN</sequence>
<proteinExistence type="inferred from homology"/>
<dbReference type="Gene3D" id="3.40.50.2000">
    <property type="entry name" value="Glycogen Phosphorylase B"/>
    <property type="match status" value="2"/>
</dbReference>
<evidence type="ECO:0000256" key="2">
    <source>
        <dbReference type="ARBA" id="ARBA00022679"/>
    </source>
</evidence>
<dbReference type="GO" id="GO:0080044">
    <property type="term" value="F:quercetin 7-O-glucosyltransferase activity"/>
    <property type="evidence" value="ECO:0007669"/>
    <property type="project" value="TreeGrafter"/>
</dbReference>
<dbReference type="Proteomes" id="UP001417504">
    <property type="component" value="Unassembled WGS sequence"/>
</dbReference>
<dbReference type="AlphaFoldDB" id="A0AAP0HF36"/>
<dbReference type="SUPFAM" id="SSF53756">
    <property type="entry name" value="UDP-Glycosyltransferase/glycogen phosphorylase"/>
    <property type="match status" value="1"/>
</dbReference>
<evidence type="ECO:0000313" key="6">
    <source>
        <dbReference type="Proteomes" id="UP001417504"/>
    </source>
</evidence>
<dbReference type="GO" id="GO:0080043">
    <property type="term" value="F:quercetin 3-O-glucosyltransferase activity"/>
    <property type="evidence" value="ECO:0007669"/>
    <property type="project" value="TreeGrafter"/>
</dbReference>
<evidence type="ECO:0000256" key="3">
    <source>
        <dbReference type="RuleBase" id="RU003718"/>
    </source>
</evidence>
<keyword evidence="6" id="KW-1185">Reference proteome</keyword>
<comment type="similarity">
    <text evidence="1 3">Belongs to the UDP-glycosyltransferase family.</text>
</comment>
<name>A0AAP0HF36_9MAGN</name>
<dbReference type="EC" id="2.4.1.-" evidence="4"/>
<dbReference type="InterPro" id="IPR035595">
    <property type="entry name" value="UDP_glycos_trans_CS"/>
</dbReference>